<gene>
    <name evidence="7" type="ORF">MJA45_26490</name>
</gene>
<evidence type="ECO:0000259" key="6">
    <source>
        <dbReference type="PROSITE" id="PS50977"/>
    </source>
</evidence>
<keyword evidence="2" id="KW-0805">Transcription regulation</keyword>
<dbReference type="GO" id="GO:0045892">
    <property type="term" value="P:negative regulation of DNA-templated transcription"/>
    <property type="evidence" value="ECO:0007669"/>
    <property type="project" value="InterPro"/>
</dbReference>
<dbReference type="SUPFAM" id="SSF46689">
    <property type="entry name" value="Homeodomain-like"/>
    <property type="match status" value="1"/>
</dbReference>
<keyword evidence="8" id="KW-1185">Reference proteome</keyword>
<dbReference type="Pfam" id="PF02909">
    <property type="entry name" value="TetR_C_1"/>
    <property type="match status" value="1"/>
</dbReference>
<evidence type="ECO:0000256" key="2">
    <source>
        <dbReference type="ARBA" id="ARBA00023015"/>
    </source>
</evidence>
<evidence type="ECO:0000256" key="3">
    <source>
        <dbReference type="ARBA" id="ARBA00023125"/>
    </source>
</evidence>
<accession>A0AA96LFF0</accession>
<protein>
    <submittedName>
        <fullName evidence="7">TetR/AcrR family transcriptional regulator</fullName>
    </submittedName>
</protein>
<dbReference type="GO" id="GO:0046677">
    <property type="term" value="P:response to antibiotic"/>
    <property type="evidence" value="ECO:0007669"/>
    <property type="project" value="InterPro"/>
</dbReference>
<dbReference type="InterPro" id="IPR001647">
    <property type="entry name" value="HTH_TetR"/>
</dbReference>
<dbReference type="InterPro" id="IPR036271">
    <property type="entry name" value="Tet_transcr_reg_TetR-rel_C_sf"/>
</dbReference>
<dbReference type="KEGG" id="paun:MJA45_26490"/>
<dbReference type="PROSITE" id="PS50977">
    <property type="entry name" value="HTH_TETR_2"/>
    <property type="match status" value="1"/>
</dbReference>
<proteinExistence type="predicted"/>
<evidence type="ECO:0000256" key="1">
    <source>
        <dbReference type="ARBA" id="ARBA00022491"/>
    </source>
</evidence>
<dbReference type="InterPro" id="IPR004111">
    <property type="entry name" value="Repressor_TetR_C"/>
</dbReference>
<reference evidence="7 8" key="1">
    <citation type="submission" date="2022-02" db="EMBL/GenBank/DDBJ databases">
        <title>Paenibacillus sp. MBLB1776 Whole Genome Shotgun Sequencing.</title>
        <authorList>
            <person name="Hwang C.Y."/>
            <person name="Cho E.-S."/>
            <person name="Seo M.-J."/>
        </authorList>
    </citation>
    <scope>NUCLEOTIDE SEQUENCE [LARGE SCALE GENOMIC DNA]</scope>
    <source>
        <strain evidence="7 8">MBLB1776</strain>
    </source>
</reference>
<keyword evidence="4" id="KW-0804">Transcription</keyword>
<name>A0AA96LFF0_9BACL</name>
<evidence type="ECO:0000256" key="5">
    <source>
        <dbReference type="PROSITE-ProRule" id="PRU00335"/>
    </source>
</evidence>
<dbReference type="Proteomes" id="UP001305702">
    <property type="component" value="Chromosome"/>
</dbReference>
<evidence type="ECO:0000256" key="4">
    <source>
        <dbReference type="ARBA" id="ARBA00023163"/>
    </source>
</evidence>
<evidence type="ECO:0000313" key="7">
    <source>
        <dbReference type="EMBL" id="WNQ11105.1"/>
    </source>
</evidence>
<feature type="domain" description="HTH tetR-type" evidence="6">
    <location>
        <begin position="24"/>
        <end position="84"/>
    </location>
</feature>
<dbReference type="EMBL" id="CP130318">
    <property type="protein sequence ID" value="WNQ11105.1"/>
    <property type="molecule type" value="Genomic_DNA"/>
</dbReference>
<dbReference type="PROSITE" id="PS01081">
    <property type="entry name" value="HTH_TETR_1"/>
    <property type="match status" value="1"/>
</dbReference>
<dbReference type="Gene3D" id="1.10.357.10">
    <property type="entry name" value="Tetracycline Repressor, domain 2"/>
    <property type="match status" value="1"/>
</dbReference>
<sequence>MARKRTRPPLELIGPEDNEGLHTPLSRARITQAALQLLNERGLKELSMRKVADALSVQTASLYYHVQGKDQLLQLLTDKISSEMDWPDPSLPWKVQLLSWGEQFRQVLGRYRDAAELFQATIGLGYHRLTQIEKLYHMLAEAGFPDPQIPWIASMLKSYVLGFVAEETRFATAATDSASTPDQLSEQYNEFYSRLSPEQFPHLIRLAPYTVNTDWQQEFDFGFRVLLDGLSQKLASDRS</sequence>
<dbReference type="InterPro" id="IPR009057">
    <property type="entry name" value="Homeodomain-like_sf"/>
</dbReference>
<dbReference type="PRINTS" id="PR00455">
    <property type="entry name" value="HTHTETR"/>
</dbReference>
<dbReference type="Gene3D" id="1.10.10.60">
    <property type="entry name" value="Homeodomain-like"/>
    <property type="match status" value="1"/>
</dbReference>
<dbReference type="PANTHER" id="PTHR30055">
    <property type="entry name" value="HTH-TYPE TRANSCRIPTIONAL REGULATOR RUTR"/>
    <property type="match status" value="1"/>
</dbReference>
<dbReference type="InterPro" id="IPR023772">
    <property type="entry name" value="DNA-bd_HTH_TetR-type_CS"/>
</dbReference>
<evidence type="ECO:0000313" key="8">
    <source>
        <dbReference type="Proteomes" id="UP001305702"/>
    </source>
</evidence>
<dbReference type="InterPro" id="IPR003012">
    <property type="entry name" value="Tet_transcr_reg_TetR"/>
</dbReference>
<dbReference type="GO" id="GO:0000976">
    <property type="term" value="F:transcription cis-regulatory region binding"/>
    <property type="evidence" value="ECO:0007669"/>
    <property type="project" value="TreeGrafter"/>
</dbReference>
<dbReference type="PANTHER" id="PTHR30055:SF151">
    <property type="entry name" value="TRANSCRIPTIONAL REGULATORY PROTEIN"/>
    <property type="match status" value="1"/>
</dbReference>
<dbReference type="PRINTS" id="PR00400">
    <property type="entry name" value="TETREPRESSOR"/>
</dbReference>
<keyword evidence="3 5" id="KW-0238">DNA-binding</keyword>
<dbReference type="SUPFAM" id="SSF48498">
    <property type="entry name" value="Tetracyclin repressor-like, C-terminal domain"/>
    <property type="match status" value="1"/>
</dbReference>
<dbReference type="Pfam" id="PF00440">
    <property type="entry name" value="TetR_N"/>
    <property type="match status" value="1"/>
</dbReference>
<dbReference type="AlphaFoldDB" id="A0AA96LFF0"/>
<dbReference type="InterPro" id="IPR050109">
    <property type="entry name" value="HTH-type_TetR-like_transc_reg"/>
</dbReference>
<keyword evidence="1" id="KW-0678">Repressor</keyword>
<dbReference type="RefSeq" id="WP_315604881.1">
    <property type="nucleotide sequence ID" value="NZ_CP130318.1"/>
</dbReference>
<dbReference type="GO" id="GO:0003700">
    <property type="term" value="F:DNA-binding transcription factor activity"/>
    <property type="evidence" value="ECO:0007669"/>
    <property type="project" value="TreeGrafter"/>
</dbReference>
<feature type="DNA-binding region" description="H-T-H motif" evidence="5">
    <location>
        <begin position="47"/>
        <end position="66"/>
    </location>
</feature>
<organism evidence="7 8">
    <name type="scientific">Paenibacillus aurantius</name>
    <dbReference type="NCBI Taxonomy" id="2918900"/>
    <lineage>
        <taxon>Bacteria</taxon>
        <taxon>Bacillati</taxon>
        <taxon>Bacillota</taxon>
        <taxon>Bacilli</taxon>
        <taxon>Bacillales</taxon>
        <taxon>Paenibacillaceae</taxon>
        <taxon>Paenibacillus</taxon>
    </lineage>
</organism>